<dbReference type="Gene3D" id="2.160.10.10">
    <property type="entry name" value="Hexapeptide repeat proteins"/>
    <property type="match status" value="1"/>
</dbReference>
<dbReference type="OrthoDB" id="9803036at2"/>
<dbReference type="STRING" id="517418.Ctha_1038"/>
<dbReference type="eggNOG" id="COG0663">
    <property type="taxonomic scope" value="Bacteria"/>
</dbReference>
<reference evidence="1 2" key="1">
    <citation type="submission" date="2008-06" db="EMBL/GenBank/DDBJ databases">
        <title>Complete sequence of Chloroherpeton thalassium ATCC 35110.</title>
        <authorList>
            <consortium name="US DOE Joint Genome Institute"/>
            <person name="Lucas S."/>
            <person name="Copeland A."/>
            <person name="Lapidus A."/>
            <person name="Glavina del Rio T."/>
            <person name="Dalin E."/>
            <person name="Tice H."/>
            <person name="Bruce D."/>
            <person name="Goodwin L."/>
            <person name="Pitluck S."/>
            <person name="Schmutz J."/>
            <person name="Larimer F."/>
            <person name="Land M."/>
            <person name="Hauser L."/>
            <person name="Kyrpides N."/>
            <person name="Mikhailova N."/>
            <person name="Liu Z."/>
            <person name="Li T."/>
            <person name="Zhao F."/>
            <person name="Overmann J."/>
            <person name="Bryant D.A."/>
            <person name="Richardson P."/>
        </authorList>
    </citation>
    <scope>NUCLEOTIDE SEQUENCE [LARGE SCALE GENOMIC DNA]</scope>
    <source>
        <strain evidence="2">ATCC 35110 / GB-78</strain>
    </source>
</reference>
<dbReference type="InterPro" id="IPR001451">
    <property type="entry name" value="Hexapep"/>
</dbReference>
<evidence type="ECO:0000313" key="1">
    <source>
        <dbReference type="EMBL" id="ACF13502.1"/>
    </source>
</evidence>
<dbReference type="EMBL" id="CP001100">
    <property type="protein sequence ID" value="ACF13502.1"/>
    <property type="molecule type" value="Genomic_DNA"/>
</dbReference>
<dbReference type="CDD" id="cd04645">
    <property type="entry name" value="LbH_gamma_CA_like"/>
    <property type="match status" value="1"/>
</dbReference>
<dbReference type="Proteomes" id="UP000001208">
    <property type="component" value="Chromosome"/>
</dbReference>
<dbReference type="PANTHER" id="PTHR13061:SF29">
    <property type="entry name" value="GAMMA CARBONIC ANHYDRASE-LIKE 1, MITOCHONDRIAL-RELATED"/>
    <property type="match status" value="1"/>
</dbReference>
<name>B3QXX4_CHLT3</name>
<dbReference type="GO" id="GO:0016740">
    <property type="term" value="F:transferase activity"/>
    <property type="evidence" value="ECO:0007669"/>
    <property type="project" value="UniProtKB-KW"/>
</dbReference>
<proteinExistence type="predicted"/>
<dbReference type="KEGG" id="cts:Ctha_1038"/>
<evidence type="ECO:0000313" key="2">
    <source>
        <dbReference type="Proteomes" id="UP000001208"/>
    </source>
</evidence>
<dbReference type="HOGENOM" id="CLU_064827_7_1_10"/>
<dbReference type="InterPro" id="IPR047324">
    <property type="entry name" value="LbH_gamma_CA-like"/>
</dbReference>
<keyword evidence="1" id="KW-0808">Transferase</keyword>
<gene>
    <name evidence="1" type="ordered locus">Ctha_1038</name>
</gene>
<dbReference type="AlphaFoldDB" id="B3QXX4"/>
<dbReference type="SUPFAM" id="SSF51161">
    <property type="entry name" value="Trimeric LpxA-like enzymes"/>
    <property type="match status" value="1"/>
</dbReference>
<dbReference type="RefSeq" id="WP_012499586.1">
    <property type="nucleotide sequence ID" value="NC_011026.1"/>
</dbReference>
<sequence>MSVRKVLPYKGIWPNIDESVFICDGAVIVGDVKIGKDSSIWFNAVVRGDVCPIKIGERTNVQDNATLHVTHDTGPLTIGNNVTIGHNAVLHACTVKDFVLVGMGAILLDNCVCEPYSLIGAGSLVKQGFVVPSGMLVAGVPAKVIRPLTEAERKNVEESPGNYVNYVKAYRDE</sequence>
<protein>
    <submittedName>
        <fullName evidence="1">Acetyltransferase, CysE/LacA/LpxA/NodL family</fullName>
    </submittedName>
</protein>
<dbReference type="PANTHER" id="PTHR13061">
    <property type="entry name" value="DYNACTIN SUBUNIT P25"/>
    <property type="match status" value="1"/>
</dbReference>
<keyword evidence="2" id="KW-1185">Reference proteome</keyword>
<dbReference type="InterPro" id="IPR050484">
    <property type="entry name" value="Transf_Hexapept/Carb_Anhydrase"/>
</dbReference>
<dbReference type="InterPro" id="IPR011004">
    <property type="entry name" value="Trimer_LpxA-like_sf"/>
</dbReference>
<accession>B3QXX4</accession>
<dbReference type="Pfam" id="PF00132">
    <property type="entry name" value="Hexapep"/>
    <property type="match status" value="1"/>
</dbReference>
<organism evidence="1 2">
    <name type="scientific">Chloroherpeton thalassium (strain ATCC 35110 / GB-78)</name>
    <dbReference type="NCBI Taxonomy" id="517418"/>
    <lineage>
        <taxon>Bacteria</taxon>
        <taxon>Pseudomonadati</taxon>
        <taxon>Chlorobiota</taxon>
        <taxon>Chlorobiia</taxon>
        <taxon>Chlorobiales</taxon>
        <taxon>Chloroherpetonaceae</taxon>
        <taxon>Chloroherpeton</taxon>
    </lineage>
</organism>